<evidence type="ECO:0000259" key="10">
    <source>
        <dbReference type="Pfam" id="PF17652"/>
    </source>
</evidence>
<accession>A0A3S4TYU4</accession>
<evidence type="ECO:0000256" key="7">
    <source>
        <dbReference type="ARBA" id="ARBA00023316"/>
    </source>
</evidence>
<dbReference type="GO" id="GO:0052861">
    <property type="term" value="F:endo-1,3(4)-beta-glucanase activity"/>
    <property type="evidence" value="ECO:0007669"/>
    <property type="project" value="InterPro"/>
</dbReference>
<dbReference type="GO" id="GO:0042973">
    <property type="term" value="F:glucan endo-1,3-beta-D-glucosidase activity"/>
    <property type="evidence" value="ECO:0007669"/>
    <property type="project" value="UniProtKB-EC"/>
</dbReference>
<dbReference type="GO" id="GO:0000272">
    <property type="term" value="P:polysaccharide catabolic process"/>
    <property type="evidence" value="ECO:0007669"/>
    <property type="project" value="UniProtKB-KW"/>
</dbReference>
<evidence type="ECO:0000256" key="9">
    <source>
        <dbReference type="SAM" id="SignalP"/>
    </source>
</evidence>
<dbReference type="PANTHER" id="PTHR31983:SF0">
    <property type="entry name" value="GLUCAN ENDO-1,3-BETA-D-GLUCOSIDASE 2"/>
    <property type="match status" value="1"/>
</dbReference>
<keyword evidence="5" id="KW-0119">Carbohydrate metabolism</keyword>
<dbReference type="InterPro" id="IPR040720">
    <property type="entry name" value="GH81_C"/>
</dbReference>
<dbReference type="Proteomes" id="UP000273044">
    <property type="component" value="Chromosome"/>
</dbReference>
<dbReference type="EC" id="3.2.1.39" evidence="3"/>
<keyword evidence="8" id="KW-0624">Polysaccharide degradation</keyword>
<evidence type="ECO:0000256" key="8">
    <source>
        <dbReference type="ARBA" id="ARBA00023326"/>
    </source>
</evidence>
<keyword evidence="4 11" id="KW-0378">Hydrolase</keyword>
<keyword evidence="6" id="KW-0326">Glycosidase</keyword>
<feature type="domain" description="Glycosyl hydrolase family 81 C-terminal" evidence="10">
    <location>
        <begin position="323"/>
        <end position="646"/>
    </location>
</feature>
<evidence type="ECO:0000256" key="5">
    <source>
        <dbReference type="ARBA" id="ARBA00023277"/>
    </source>
</evidence>
<keyword evidence="9" id="KW-0732">Signal</keyword>
<evidence type="ECO:0000256" key="4">
    <source>
        <dbReference type="ARBA" id="ARBA00022801"/>
    </source>
</evidence>
<dbReference type="RefSeq" id="WP_061788272.1">
    <property type="nucleotide sequence ID" value="NZ_CAUVFX010000003.1"/>
</dbReference>
<dbReference type="GO" id="GO:0071555">
    <property type="term" value="P:cell wall organization"/>
    <property type="evidence" value="ECO:0007669"/>
    <property type="project" value="UniProtKB-KW"/>
</dbReference>
<evidence type="ECO:0000313" key="12">
    <source>
        <dbReference type="Proteomes" id="UP000273044"/>
    </source>
</evidence>
<organism evidence="11 12">
    <name type="scientific">Arachnia propionica</name>
    <dbReference type="NCBI Taxonomy" id="1750"/>
    <lineage>
        <taxon>Bacteria</taxon>
        <taxon>Bacillati</taxon>
        <taxon>Actinomycetota</taxon>
        <taxon>Actinomycetes</taxon>
        <taxon>Propionibacteriales</taxon>
        <taxon>Propionibacteriaceae</taxon>
        <taxon>Arachnia</taxon>
    </lineage>
</organism>
<keyword evidence="12" id="KW-1185">Reference proteome</keyword>
<dbReference type="Pfam" id="PF17652">
    <property type="entry name" value="Glyco_hydro81C"/>
    <property type="match status" value="1"/>
</dbReference>
<reference evidence="11 12" key="1">
    <citation type="submission" date="2018-12" db="EMBL/GenBank/DDBJ databases">
        <authorList>
            <consortium name="Pathogen Informatics"/>
        </authorList>
    </citation>
    <scope>NUCLEOTIDE SEQUENCE [LARGE SCALE GENOMIC DNA]</scope>
    <source>
        <strain evidence="11 12">NCTC12967</strain>
    </source>
</reference>
<keyword evidence="7" id="KW-0961">Cell wall biogenesis/degradation</keyword>
<evidence type="ECO:0000313" key="11">
    <source>
        <dbReference type="EMBL" id="VEH69350.1"/>
    </source>
</evidence>
<feature type="signal peptide" evidence="9">
    <location>
        <begin position="1"/>
        <end position="26"/>
    </location>
</feature>
<feature type="chain" id="PRO_5039181593" description="glucan endo-1,3-beta-D-glucosidase" evidence="9">
    <location>
        <begin position="27"/>
        <end position="657"/>
    </location>
</feature>
<evidence type="ECO:0000256" key="1">
    <source>
        <dbReference type="ARBA" id="ARBA00000382"/>
    </source>
</evidence>
<dbReference type="AlphaFoldDB" id="A0A3S4TYU4"/>
<dbReference type="InterPro" id="IPR005200">
    <property type="entry name" value="Endo-beta-glucanase"/>
</dbReference>
<sequence length="657" mass="70872">MKRFLKPFLTFTCSIAIVLLSSQCSHKPSPEPPPSTGASTNGLSGEAAALEAVNHRQGKDLNPARLAKGLVPPTNRWFSGMVFGPEPLPVYPLPLSFQLKATGFDFGLPEVKSTEKTLFGGHRPEVTVTLPGVEGWQVVAYDTVTVVAEARDASGPVGRVTLAQGSPQITFTALKSVTLETSPLPDRFALTPDPGSGASQLQLAEGQAATWAAVPDGMSKTDLLDKIHPVASSEASWQVGDEKVSTTIGWHTTDGAPTLVATMPHQVADTAQECQMGTYESVYGKLRLCLTSSVTWNTPKQSAPANYDLGGLDETARTKLITHLEADVQGLPAYPADTYFAGKAMARDAQLMHLAKTLGRDDLATKVRNRLVPELKTWLNPAGCADSKADRCFFYDQTNHGMVGLVSTFGSDEFNDHHFHYGYFLHAAALAAMDDPSLLPELSPVATLLASDIARPTASDNFPAMRVYDVYASHSWASGTSPFADANNQESTSEAVAAWMGLRLWAETSGDQALADQAAWMQSSEADAALKYWLNFNVDDPLYAPLEYSYLPLNFGGKRDFATWFSPDPEAGLAIQVLPITPASTYLGVDRARVATNVDKALTADTFNRTYGDLLLAYWALSGPEARKQAIELADTVPIDDGFSRSLLLAWLYALKE</sequence>
<name>A0A3S4TYU4_9ACTN</name>
<proteinExistence type="inferred from homology"/>
<gene>
    <name evidence="11" type="ORF">NCTC12967_00617</name>
</gene>
<dbReference type="PROSITE" id="PS52008">
    <property type="entry name" value="GH81"/>
    <property type="match status" value="1"/>
</dbReference>
<dbReference type="EMBL" id="LR134406">
    <property type="protein sequence ID" value="VEH69350.1"/>
    <property type="molecule type" value="Genomic_DNA"/>
</dbReference>
<evidence type="ECO:0000256" key="3">
    <source>
        <dbReference type="ARBA" id="ARBA00012780"/>
    </source>
</evidence>
<comment type="similarity">
    <text evidence="2">Belongs to the glycosyl hydrolase 81 family.</text>
</comment>
<dbReference type="PANTHER" id="PTHR31983">
    <property type="entry name" value="ENDO-1,3(4)-BETA-GLUCANASE 1"/>
    <property type="match status" value="1"/>
</dbReference>
<comment type="catalytic activity">
    <reaction evidence="1">
        <text>Hydrolysis of (1-&gt;3)-beta-D-glucosidic linkages in (1-&gt;3)-beta-D-glucans.</text>
        <dbReference type="EC" id="3.2.1.39"/>
    </reaction>
</comment>
<protein>
    <recommendedName>
        <fullName evidence="3">glucan endo-1,3-beta-D-glucosidase</fullName>
        <ecNumber evidence="3">3.2.1.39</ecNumber>
    </recommendedName>
</protein>
<dbReference type="GeneID" id="64406107"/>
<evidence type="ECO:0000256" key="6">
    <source>
        <dbReference type="ARBA" id="ARBA00023295"/>
    </source>
</evidence>
<evidence type="ECO:0000256" key="2">
    <source>
        <dbReference type="ARBA" id="ARBA00010730"/>
    </source>
</evidence>